<accession>A0A7J6C8T1</accession>
<dbReference type="PANTHER" id="PTHR23080:SF133">
    <property type="entry name" value="SI:CH211-262I1.5-RELATED"/>
    <property type="match status" value="1"/>
</dbReference>
<organism evidence="3 4">
    <name type="scientific">Onychostoma macrolepis</name>
    <dbReference type="NCBI Taxonomy" id="369639"/>
    <lineage>
        <taxon>Eukaryota</taxon>
        <taxon>Metazoa</taxon>
        <taxon>Chordata</taxon>
        <taxon>Craniata</taxon>
        <taxon>Vertebrata</taxon>
        <taxon>Euteleostomi</taxon>
        <taxon>Actinopterygii</taxon>
        <taxon>Neopterygii</taxon>
        <taxon>Teleostei</taxon>
        <taxon>Ostariophysi</taxon>
        <taxon>Cypriniformes</taxon>
        <taxon>Cyprinidae</taxon>
        <taxon>Acrossocheilinae</taxon>
        <taxon>Onychostoma</taxon>
    </lineage>
</organism>
<keyword evidence="4" id="KW-1185">Reference proteome</keyword>
<sequence>MLEEVTLNQSFGLERYSSSDNDIRFYTSYRHLQAFWRMIEPATRRIVRVGTRTSTSSTAGAPDKAADPLHRPSRCLPLIDEQFLFLVYLSLGLKEKDLGDRFNIHQSTVSRIIKTWVNFFIYFTAAVGIWMSS</sequence>
<dbReference type="PANTHER" id="PTHR23080">
    <property type="entry name" value="THAP DOMAIN PROTEIN"/>
    <property type="match status" value="1"/>
</dbReference>
<gene>
    <name evidence="3" type="ORF">G5714_016499</name>
</gene>
<protein>
    <recommendedName>
        <fullName evidence="2">Transposase Helix-turn-helix domain-containing protein</fullName>
    </recommendedName>
</protein>
<dbReference type="Pfam" id="PF13613">
    <property type="entry name" value="HTH_Tnp_4"/>
    <property type="match status" value="1"/>
</dbReference>
<comment type="caution">
    <text evidence="3">The sequence shown here is derived from an EMBL/GenBank/DDBJ whole genome shotgun (WGS) entry which is preliminary data.</text>
</comment>
<keyword evidence="1" id="KW-0812">Transmembrane</keyword>
<dbReference type="EMBL" id="JAAMOB010000016">
    <property type="protein sequence ID" value="KAF4103616.1"/>
    <property type="molecule type" value="Genomic_DNA"/>
</dbReference>
<name>A0A7J6C8T1_9TELE</name>
<evidence type="ECO:0000313" key="4">
    <source>
        <dbReference type="Proteomes" id="UP000579812"/>
    </source>
</evidence>
<evidence type="ECO:0000313" key="3">
    <source>
        <dbReference type="EMBL" id="KAF4103616.1"/>
    </source>
</evidence>
<dbReference type="InterPro" id="IPR027805">
    <property type="entry name" value="Transposase_HTH_dom"/>
</dbReference>
<dbReference type="AlphaFoldDB" id="A0A7J6C8T1"/>
<dbReference type="Proteomes" id="UP000579812">
    <property type="component" value="Unassembled WGS sequence"/>
</dbReference>
<keyword evidence="1" id="KW-1133">Transmembrane helix</keyword>
<feature type="domain" description="Transposase Helix-turn-helix" evidence="2">
    <location>
        <begin position="75"/>
        <end position="120"/>
    </location>
</feature>
<reference evidence="3 4" key="1">
    <citation type="submission" date="2020-04" db="EMBL/GenBank/DDBJ databases">
        <title>Chromosome-level genome assembly of a cyprinid fish Onychostoma macrolepis by integration of Nanopore Sequencing, Bionano and Hi-C technology.</title>
        <authorList>
            <person name="Wang D."/>
        </authorList>
    </citation>
    <scope>NUCLEOTIDE SEQUENCE [LARGE SCALE GENOMIC DNA]</scope>
    <source>
        <strain evidence="3">SWU-2019</strain>
        <tissue evidence="3">Muscle</tissue>
    </source>
</reference>
<feature type="transmembrane region" description="Helical" evidence="1">
    <location>
        <begin position="115"/>
        <end position="132"/>
    </location>
</feature>
<evidence type="ECO:0000259" key="2">
    <source>
        <dbReference type="Pfam" id="PF13613"/>
    </source>
</evidence>
<evidence type="ECO:0000256" key="1">
    <source>
        <dbReference type="SAM" id="Phobius"/>
    </source>
</evidence>
<keyword evidence="1" id="KW-0472">Membrane</keyword>
<proteinExistence type="predicted"/>